<feature type="chain" id="PRO_5046091783" evidence="1">
    <location>
        <begin position="16"/>
        <end position="406"/>
    </location>
</feature>
<sequence length="406" mass="40900">MKKLMAILTFALVLAGCGGGGGGSGGAVSQISSQNQAANSVNVTVDNKFGFVNAPYVTVTICAPGTGNCATIDHVLVDTGSSGLRLLRSAVPASLGLANAKDSAQGNTMAECVEFGSGTAWGPISKVDLKIAGETASSLPIQIVDDSFASIPADCSSEGPDMAAKGPSSFGGNGLIGLNVMRHDCQTSCQSPAASMYYDCAGSTCTGIAVPLAEQVPNPVIDFATDNNGMTLNFPAVAPGGAGTVSGTMTFGVNTQSNNMLPATAQQMTTTVFGEVTASFNGLPMPGFIDSGSSAYFIVDPSISQCPSSFSSAPWFCPAAPTALSASLQSETGATLGVSFTLVNTESELGNGSNAAHEGIGQNMGLFGAGVLDLGEPFVYGKRITFGMPGSDDFSTGTQPFFAIQS</sequence>
<keyword evidence="3" id="KW-1185">Reference proteome</keyword>
<keyword evidence="1" id="KW-0732">Signal</keyword>
<protein>
    <submittedName>
        <fullName evidence="2">DUF3443 domain-containing protein</fullName>
    </submittedName>
</protein>
<proteinExistence type="predicted"/>
<accession>A0ABX8UV31</accession>
<dbReference type="RefSeq" id="WP_219802311.1">
    <property type="nucleotide sequence ID" value="NZ_CP080096.1"/>
</dbReference>
<evidence type="ECO:0000313" key="2">
    <source>
        <dbReference type="EMBL" id="QYD72868.1"/>
    </source>
</evidence>
<evidence type="ECO:0000313" key="3">
    <source>
        <dbReference type="Proteomes" id="UP000826462"/>
    </source>
</evidence>
<dbReference type="Proteomes" id="UP000826462">
    <property type="component" value="Chromosome 2"/>
</dbReference>
<dbReference type="PROSITE" id="PS51257">
    <property type="entry name" value="PROKAR_LIPOPROTEIN"/>
    <property type="match status" value="1"/>
</dbReference>
<dbReference type="EMBL" id="CP080096">
    <property type="protein sequence ID" value="QYD72868.1"/>
    <property type="molecule type" value="Genomic_DNA"/>
</dbReference>
<evidence type="ECO:0000256" key="1">
    <source>
        <dbReference type="SAM" id="SignalP"/>
    </source>
</evidence>
<feature type="signal peptide" evidence="1">
    <location>
        <begin position="1"/>
        <end position="15"/>
    </location>
</feature>
<dbReference type="Pfam" id="PF11925">
    <property type="entry name" value="DUF3443"/>
    <property type="match status" value="1"/>
</dbReference>
<organism evidence="2 3">
    <name type="scientific">Paraburkholderia edwinii</name>
    <dbReference type="NCBI Taxonomy" id="2861782"/>
    <lineage>
        <taxon>Bacteria</taxon>
        <taxon>Pseudomonadati</taxon>
        <taxon>Pseudomonadota</taxon>
        <taxon>Betaproteobacteria</taxon>
        <taxon>Burkholderiales</taxon>
        <taxon>Burkholderiaceae</taxon>
        <taxon>Paraburkholderia</taxon>
    </lineage>
</organism>
<name>A0ABX8UV31_9BURK</name>
<dbReference type="InterPro" id="IPR021847">
    <property type="entry name" value="DUF3443"/>
</dbReference>
<reference evidence="2 3" key="1">
    <citation type="submission" date="2021-07" db="EMBL/GenBank/DDBJ databases">
        <title>Paraburkholderia edwinii protects Aspergillus sp. from phenazines by acting as a toxin sponge.</title>
        <authorList>
            <person name="Dahlstrom K.M."/>
            <person name="Newman D.K."/>
        </authorList>
    </citation>
    <scope>NUCLEOTIDE SEQUENCE [LARGE SCALE GENOMIC DNA]</scope>
    <source>
        <strain evidence="2 3">Pe01</strain>
    </source>
</reference>
<gene>
    <name evidence="2" type="ORF">KZJ38_24585</name>
</gene>